<protein>
    <submittedName>
        <fullName evidence="1">Uncharacterized protein</fullName>
    </submittedName>
</protein>
<dbReference type="Proteomes" id="UP000287352">
    <property type="component" value="Unassembled WGS sequence"/>
</dbReference>
<proteinExistence type="predicted"/>
<evidence type="ECO:0000313" key="2">
    <source>
        <dbReference type="Proteomes" id="UP000287352"/>
    </source>
</evidence>
<reference evidence="2" key="1">
    <citation type="submission" date="2018-12" db="EMBL/GenBank/DDBJ databases">
        <title>Tengunoibacter tsumagoiensis gen. nov., sp. nov., Dictyobacter kobayashii sp. nov., D. alpinus sp. nov., and D. joshuensis sp. nov. and description of Dictyobacteraceae fam. nov. within the order Ktedonobacterales isolated from Tengu-no-mugimeshi.</title>
        <authorList>
            <person name="Wang C.M."/>
            <person name="Zheng Y."/>
            <person name="Sakai Y."/>
            <person name="Toyoda A."/>
            <person name="Minakuchi Y."/>
            <person name="Abe K."/>
            <person name="Yokota A."/>
            <person name="Yabe S."/>
        </authorList>
    </citation>
    <scope>NUCLEOTIDE SEQUENCE [LARGE SCALE GENOMIC DNA]</scope>
    <source>
        <strain evidence="2">Uno3</strain>
    </source>
</reference>
<accession>A0A401ZUD2</accession>
<organism evidence="1 2">
    <name type="scientific">Tengunoibacter tsumagoiensis</name>
    <dbReference type="NCBI Taxonomy" id="2014871"/>
    <lineage>
        <taxon>Bacteria</taxon>
        <taxon>Bacillati</taxon>
        <taxon>Chloroflexota</taxon>
        <taxon>Ktedonobacteria</taxon>
        <taxon>Ktedonobacterales</taxon>
        <taxon>Dictyobacteraceae</taxon>
        <taxon>Tengunoibacter</taxon>
    </lineage>
</organism>
<keyword evidence="2" id="KW-1185">Reference proteome</keyword>
<evidence type="ECO:0000313" key="1">
    <source>
        <dbReference type="EMBL" id="GCE10481.1"/>
    </source>
</evidence>
<sequence length="62" mass="6770">MKERFVTLSNVFECSKGGIAVAVKALVSFIVKTNAFTIGRDSLFHAEESAIEEEQENFSADG</sequence>
<dbReference type="AlphaFoldDB" id="A0A401ZUD2"/>
<dbReference type="RefSeq" id="WP_126578079.1">
    <property type="nucleotide sequence ID" value="NZ_BIFR01000001.1"/>
</dbReference>
<name>A0A401ZUD2_9CHLR</name>
<dbReference type="EMBL" id="BIFR01000001">
    <property type="protein sequence ID" value="GCE10481.1"/>
    <property type="molecule type" value="Genomic_DNA"/>
</dbReference>
<comment type="caution">
    <text evidence="1">The sequence shown here is derived from an EMBL/GenBank/DDBJ whole genome shotgun (WGS) entry which is preliminary data.</text>
</comment>
<gene>
    <name evidence="1" type="ORF">KTT_03400</name>
</gene>